<dbReference type="Gene3D" id="3.10.10.10">
    <property type="entry name" value="HIV Type 1 Reverse Transcriptase, subunit A, domain 1"/>
    <property type="match status" value="1"/>
</dbReference>
<gene>
    <name evidence="1" type="ORF">PoB_001436300</name>
</gene>
<dbReference type="SUPFAM" id="SSF56672">
    <property type="entry name" value="DNA/RNA polymerases"/>
    <property type="match status" value="1"/>
</dbReference>
<organism evidence="1 2">
    <name type="scientific">Plakobranchus ocellatus</name>
    <dbReference type="NCBI Taxonomy" id="259542"/>
    <lineage>
        <taxon>Eukaryota</taxon>
        <taxon>Metazoa</taxon>
        <taxon>Spiralia</taxon>
        <taxon>Lophotrochozoa</taxon>
        <taxon>Mollusca</taxon>
        <taxon>Gastropoda</taxon>
        <taxon>Heterobranchia</taxon>
        <taxon>Euthyneura</taxon>
        <taxon>Panpulmonata</taxon>
        <taxon>Sacoglossa</taxon>
        <taxon>Placobranchoidea</taxon>
        <taxon>Plakobranchidae</taxon>
        <taxon>Plakobranchus</taxon>
    </lineage>
</organism>
<dbReference type="AlphaFoldDB" id="A0AAV3YZA9"/>
<comment type="caution">
    <text evidence="1">The sequence shown here is derived from an EMBL/GenBank/DDBJ whole genome shotgun (WGS) entry which is preliminary data.</text>
</comment>
<reference evidence="1 2" key="1">
    <citation type="journal article" date="2021" name="Elife">
        <title>Chloroplast acquisition without the gene transfer in kleptoplastic sea slugs, Plakobranchus ocellatus.</title>
        <authorList>
            <person name="Maeda T."/>
            <person name="Takahashi S."/>
            <person name="Yoshida T."/>
            <person name="Shimamura S."/>
            <person name="Takaki Y."/>
            <person name="Nagai Y."/>
            <person name="Toyoda A."/>
            <person name="Suzuki Y."/>
            <person name="Arimoto A."/>
            <person name="Ishii H."/>
            <person name="Satoh N."/>
            <person name="Nishiyama T."/>
            <person name="Hasebe M."/>
            <person name="Maruyama T."/>
            <person name="Minagawa J."/>
            <person name="Obokata J."/>
            <person name="Shigenobu S."/>
        </authorList>
    </citation>
    <scope>NUCLEOTIDE SEQUENCE [LARGE SCALE GENOMIC DNA]</scope>
</reference>
<accession>A0AAV3YZA9</accession>
<dbReference type="EMBL" id="BLXT01001819">
    <property type="protein sequence ID" value="GFN87857.1"/>
    <property type="molecule type" value="Genomic_DNA"/>
</dbReference>
<proteinExistence type="predicted"/>
<dbReference type="InterPro" id="IPR043128">
    <property type="entry name" value="Rev_trsase/Diguanyl_cyclase"/>
</dbReference>
<dbReference type="Gene3D" id="3.30.70.270">
    <property type="match status" value="1"/>
</dbReference>
<dbReference type="Proteomes" id="UP000735302">
    <property type="component" value="Unassembled WGS sequence"/>
</dbReference>
<dbReference type="InterPro" id="IPR043502">
    <property type="entry name" value="DNA/RNA_pol_sf"/>
</dbReference>
<evidence type="ECO:0000313" key="1">
    <source>
        <dbReference type="EMBL" id="GFN87857.1"/>
    </source>
</evidence>
<keyword evidence="2" id="KW-1185">Reference proteome</keyword>
<name>A0AAV3YZA9_9GAST</name>
<protein>
    <submittedName>
        <fullName evidence="1">Gag-Pol polyprotein</fullName>
    </submittedName>
</protein>
<evidence type="ECO:0000313" key="2">
    <source>
        <dbReference type="Proteomes" id="UP000735302"/>
    </source>
</evidence>
<sequence>MSNTEYDISLPLLVLLYLTALNHLRLRKLSSPKNNPLRWKRPALQVNRAAYELHHCTWYLKQMEVVSLRRLPLFNDKAIPDRYLIPQVHSFTIRLARETTFSKTDLVRGYHQIPVLMDDVTKSL</sequence>